<dbReference type="Gene3D" id="3.40.50.720">
    <property type="entry name" value="NAD(P)-binding Rossmann-like Domain"/>
    <property type="match status" value="1"/>
</dbReference>
<dbReference type="PANTHER" id="PTHR11092">
    <property type="entry name" value="SUGAR NUCLEOTIDE EPIMERASE RELATED"/>
    <property type="match status" value="1"/>
</dbReference>
<name>F3ZU65_9BACE</name>
<feature type="domain" description="NAD-dependent epimerase/dehydratase" evidence="2">
    <location>
        <begin position="4"/>
        <end position="226"/>
    </location>
</feature>
<keyword evidence="5" id="KW-1185">Reference proteome</keyword>
<dbReference type="NCBIfam" id="TIGR01777">
    <property type="entry name" value="yfcH"/>
    <property type="match status" value="1"/>
</dbReference>
<feature type="domain" description="DUF1731" evidence="3">
    <location>
        <begin position="253"/>
        <end position="295"/>
    </location>
</feature>
<protein>
    <recommendedName>
        <fullName evidence="6">NAD-dependent epimerase/dehydratase</fullName>
    </recommendedName>
</protein>
<dbReference type="InterPro" id="IPR001509">
    <property type="entry name" value="Epimerase_deHydtase"/>
</dbReference>
<evidence type="ECO:0000313" key="5">
    <source>
        <dbReference type="Proteomes" id="UP000018439"/>
    </source>
</evidence>
<evidence type="ECO:0000256" key="1">
    <source>
        <dbReference type="ARBA" id="ARBA00009353"/>
    </source>
</evidence>
<gene>
    <name evidence="4" type="ORF">Bcop_1103</name>
</gene>
<evidence type="ECO:0000259" key="2">
    <source>
        <dbReference type="Pfam" id="PF01370"/>
    </source>
</evidence>
<sequence>MKKIVISGGTGLIGSQLVRTLNSNYKVVVLTRSPEKYKDSENVSFEEWNGQDAITSILDGAYAFINLIGENIGDKMWTTLQKERILNSRVEAAYAVNKSMSQCPDMPKVWIQASAAGYYGQLGGSNVVCDEFSPKGEHSFLADVCAKWEKPIREFEAPIRKIIIRTGVVLSPNSLLMQQVLMPFKFGVAVVTGKGNNYFPWIDISDEVGAIHYLLENEDCEGIYNLVAPHNITMKELVGEVKKRKKTFITLYIPELVLQLIFGKEKTREIILTNQLVAPKRLLEAGYTFLKEKIEDVSLIEKK</sequence>
<dbReference type="InterPro" id="IPR013549">
    <property type="entry name" value="DUF1731"/>
</dbReference>
<evidence type="ECO:0008006" key="6">
    <source>
        <dbReference type="Google" id="ProtNLM"/>
    </source>
</evidence>
<dbReference type="eggNOG" id="COG1090">
    <property type="taxonomic scope" value="Bacteria"/>
</dbReference>
<reference evidence="4 5" key="1">
    <citation type="journal article" date="2011" name="Stand. Genomic Sci.">
        <title>Non-contiguous finished genome sequence of Bacteroides coprosuis type strain (PC139).</title>
        <authorList>
            <person name="Land M."/>
            <person name="Held B."/>
            <person name="Gronow S."/>
            <person name="Abt B."/>
            <person name="Lucas S."/>
            <person name="Del Rio T.G."/>
            <person name="Nolan M."/>
            <person name="Tice H."/>
            <person name="Cheng J.F."/>
            <person name="Pitluck S."/>
            <person name="Liolios K."/>
            <person name="Pagani I."/>
            <person name="Ivanova N."/>
            <person name="Mavromatis K."/>
            <person name="Mikhailova N."/>
            <person name="Pati A."/>
            <person name="Tapia R."/>
            <person name="Han C."/>
            <person name="Goodwin L."/>
            <person name="Chen A."/>
            <person name="Palaniappan K."/>
            <person name="Hauser L."/>
            <person name="Brambilla E.M."/>
            <person name="Rohde M."/>
            <person name="Goker M."/>
            <person name="Detter J.C."/>
            <person name="Woyke T."/>
            <person name="Bristow J."/>
            <person name="Eisen J.A."/>
            <person name="Markowitz V."/>
            <person name="Hugenholtz P."/>
            <person name="Kyrpides N.C."/>
            <person name="Klenk H.P."/>
            <person name="Lapidus A."/>
        </authorList>
    </citation>
    <scope>NUCLEOTIDE SEQUENCE</scope>
    <source>
        <strain evidence="4 5">DSM 18011</strain>
    </source>
</reference>
<dbReference type="Pfam" id="PF01370">
    <property type="entry name" value="Epimerase"/>
    <property type="match status" value="1"/>
</dbReference>
<dbReference type="SUPFAM" id="SSF51735">
    <property type="entry name" value="NAD(P)-binding Rossmann-fold domains"/>
    <property type="match status" value="1"/>
</dbReference>
<evidence type="ECO:0000259" key="3">
    <source>
        <dbReference type="Pfam" id="PF08338"/>
    </source>
</evidence>
<comment type="similarity">
    <text evidence="1">Belongs to the NAD(P)-dependent epimerase/dehydratase family. SDR39U1 subfamily.</text>
</comment>
<dbReference type="HOGENOM" id="CLU_047373_0_3_10"/>
<dbReference type="InterPro" id="IPR010099">
    <property type="entry name" value="SDR39U1"/>
</dbReference>
<dbReference type="STRING" id="679937.Bcop_1103"/>
<evidence type="ECO:0000313" key="4">
    <source>
        <dbReference type="EMBL" id="EGJ71310.1"/>
    </source>
</evidence>
<organism evidence="4 5">
    <name type="scientific">Bacteroides coprosuis DSM 18011</name>
    <dbReference type="NCBI Taxonomy" id="679937"/>
    <lineage>
        <taxon>Bacteria</taxon>
        <taxon>Pseudomonadati</taxon>
        <taxon>Bacteroidota</taxon>
        <taxon>Bacteroidia</taxon>
        <taxon>Bacteroidales</taxon>
        <taxon>Bacteroidaceae</taxon>
        <taxon>Bacteroides</taxon>
    </lineage>
</organism>
<dbReference type="Proteomes" id="UP000018439">
    <property type="component" value="Chromosome"/>
</dbReference>
<dbReference type="EMBL" id="CM001167">
    <property type="protein sequence ID" value="EGJ71310.1"/>
    <property type="molecule type" value="Genomic_DNA"/>
</dbReference>
<dbReference type="AlphaFoldDB" id="F3ZU65"/>
<dbReference type="PANTHER" id="PTHR11092:SF0">
    <property type="entry name" value="EPIMERASE FAMILY PROTEIN SDR39U1"/>
    <property type="match status" value="1"/>
</dbReference>
<dbReference type="Pfam" id="PF08338">
    <property type="entry name" value="DUF1731"/>
    <property type="match status" value="1"/>
</dbReference>
<accession>F3ZU65</accession>
<proteinExistence type="inferred from homology"/>
<dbReference type="InterPro" id="IPR036291">
    <property type="entry name" value="NAD(P)-bd_dom_sf"/>
</dbReference>
<dbReference type="OrthoDB" id="329806at2"/>